<evidence type="ECO:0008006" key="4">
    <source>
        <dbReference type="Google" id="ProtNLM"/>
    </source>
</evidence>
<keyword evidence="1" id="KW-1133">Transmembrane helix</keyword>
<dbReference type="AlphaFoldDB" id="A0AAD5HCN6"/>
<accession>A0AAD5HCN6</accession>
<evidence type="ECO:0000256" key="1">
    <source>
        <dbReference type="SAM" id="Phobius"/>
    </source>
</evidence>
<gene>
    <name evidence="2" type="ORF">K450DRAFT_242406</name>
</gene>
<organism evidence="2 3">
    <name type="scientific">Umbelopsis ramanniana AG</name>
    <dbReference type="NCBI Taxonomy" id="1314678"/>
    <lineage>
        <taxon>Eukaryota</taxon>
        <taxon>Fungi</taxon>
        <taxon>Fungi incertae sedis</taxon>
        <taxon>Mucoromycota</taxon>
        <taxon>Mucoromycotina</taxon>
        <taxon>Umbelopsidomycetes</taxon>
        <taxon>Umbelopsidales</taxon>
        <taxon>Umbelopsidaceae</taxon>
        <taxon>Umbelopsis</taxon>
    </lineage>
</organism>
<name>A0AAD5HCN6_UMBRA</name>
<proteinExistence type="predicted"/>
<evidence type="ECO:0000313" key="2">
    <source>
        <dbReference type="EMBL" id="KAI8579257.1"/>
    </source>
</evidence>
<feature type="transmembrane region" description="Helical" evidence="1">
    <location>
        <begin position="20"/>
        <end position="39"/>
    </location>
</feature>
<reference evidence="2" key="2">
    <citation type="journal article" date="2022" name="Proc. Natl. Acad. Sci. U.S.A.">
        <title>Diploid-dominant life cycles characterize the early evolution of Fungi.</title>
        <authorList>
            <person name="Amses K.R."/>
            <person name="Simmons D.R."/>
            <person name="Longcore J.E."/>
            <person name="Mondo S.J."/>
            <person name="Seto K."/>
            <person name="Jeronimo G.H."/>
            <person name="Bonds A.E."/>
            <person name="Quandt C.A."/>
            <person name="Davis W.J."/>
            <person name="Chang Y."/>
            <person name="Federici B.A."/>
            <person name="Kuo A."/>
            <person name="LaButti K."/>
            <person name="Pangilinan J."/>
            <person name="Andreopoulos W."/>
            <person name="Tritt A."/>
            <person name="Riley R."/>
            <person name="Hundley H."/>
            <person name="Johnson J."/>
            <person name="Lipzen A."/>
            <person name="Barry K."/>
            <person name="Lang B.F."/>
            <person name="Cuomo C.A."/>
            <person name="Buchler N.E."/>
            <person name="Grigoriev I.V."/>
            <person name="Spatafora J.W."/>
            <person name="Stajich J.E."/>
            <person name="James T.Y."/>
        </authorList>
    </citation>
    <scope>NUCLEOTIDE SEQUENCE</scope>
    <source>
        <strain evidence="2">AG</strain>
    </source>
</reference>
<keyword evidence="1" id="KW-0472">Membrane</keyword>
<evidence type="ECO:0000313" key="3">
    <source>
        <dbReference type="Proteomes" id="UP001206595"/>
    </source>
</evidence>
<reference evidence="2" key="1">
    <citation type="submission" date="2021-06" db="EMBL/GenBank/DDBJ databases">
        <authorList>
            <consortium name="DOE Joint Genome Institute"/>
            <person name="Mondo S.J."/>
            <person name="Amses K.R."/>
            <person name="Simmons D.R."/>
            <person name="Longcore J.E."/>
            <person name="Seto K."/>
            <person name="Alves G.H."/>
            <person name="Bonds A.E."/>
            <person name="Quandt C.A."/>
            <person name="Davis W.J."/>
            <person name="Chang Y."/>
            <person name="Letcher P.M."/>
            <person name="Powell M.J."/>
            <person name="Kuo A."/>
            <person name="Labutti K."/>
            <person name="Pangilinan J."/>
            <person name="Andreopoulos W."/>
            <person name="Tritt A."/>
            <person name="Riley R."/>
            <person name="Hundley H."/>
            <person name="Johnson J."/>
            <person name="Lipzen A."/>
            <person name="Barry K."/>
            <person name="Berbee M.L."/>
            <person name="Buchler N.E."/>
            <person name="Grigoriev I.V."/>
            <person name="Spatafora J.W."/>
            <person name="Stajich J.E."/>
            <person name="James T.Y."/>
        </authorList>
    </citation>
    <scope>NUCLEOTIDE SEQUENCE</scope>
    <source>
        <strain evidence="2">AG</strain>
    </source>
</reference>
<protein>
    <recommendedName>
        <fullName evidence="4">Transmembrane protein</fullName>
    </recommendedName>
</protein>
<keyword evidence="3" id="KW-1185">Reference proteome</keyword>
<sequence>MARKKTSFSSQSTFHFSCPFSISLFFLVILVVVTLNLPFENSNRALVFEPRHCC</sequence>
<dbReference type="EMBL" id="MU620921">
    <property type="protein sequence ID" value="KAI8579257.1"/>
    <property type="molecule type" value="Genomic_DNA"/>
</dbReference>
<keyword evidence="1" id="KW-0812">Transmembrane</keyword>
<dbReference type="GeneID" id="75914590"/>
<comment type="caution">
    <text evidence="2">The sequence shown here is derived from an EMBL/GenBank/DDBJ whole genome shotgun (WGS) entry which is preliminary data.</text>
</comment>
<dbReference type="RefSeq" id="XP_051444261.1">
    <property type="nucleotide sequence ID" value="XM_051589245.1"/>
</dbReference>
<dbReference type="Proteomes" id="UP001206595">
    <property type="component" value="Unassembled WGS sequence"/>
</dbReference>